<dbReference type="Pfam" id="PF02096">
    <property type="entry name" value="60KD_IMP"/>
    <property type="match status" value="1"/>
</dbReference>
<evidence type="ECO:0000259" key="15">
    <source>
        <dbReference type="Pfam" id="PF02096"/>
    </source>
</evidence>
<keyword evidence="7 13" id="KW-0653">Protein transport</keyword>
<keyword evidence="6 13" id="KW-0812">Transmembrane</keyword>
<evidence type="ECO:0000256" key="9">
    <source>
        <dbReference type="ARBA" id="ARBA00023136"/>
    </source>
</evidence>
<evidence type="ECO:0000256" key="12">
    <source>
        <dbReference type="ARBA" id="ARBA00033342"/>
    </source>
</evidence>
<evidence type="ECO:0000256" key="11">
    <source>
        <dbReference type="ARBA" id="ARBA00033245"/>
    </source>
</evidence>
<feature type="transmembrane region" description="Helical" evidence="13">
    <location>
        <begin position="510"/>
        <end position="532"/>
    </location>
</feature>
<evidence type="ECO:0000256" key="5">
    <source>
        <dbReference type="ARBA" id="ARBA00022475"/>
    </source>
</evidence>
<dbReference type="InterPro" id="IPR001708">
    <property type="entry name" value="YidC/ALB3/OXA1/COX18"/>
</dbReference>
<organism evidence="17">
    <name type="scientific">Candidatus Moduliflexus flocculans</name>
    <dbReference type="NCBI Taxonomy" id="1499966"/>
    <lineage>
        <taxon>Bacteria</taxon>
        <taxon>Candidatus Moduliflexota</taxon>
        <taxon>Candidatus Moduliflexia</taxon>
        <taxon>Candidatus Moduliflexales</taxon>
        <taxon>Candidatus Moduliflexaceae</taxon>
    </lineage>
</organism>
<comment type="similarity">
    <text evidence="2 13">Belongs to the OXA1/ALB3/YidC family. Type 1 subfamily.</text>
</comment>
<dbReference type="InterPro" id="IPR047196">
    <property type="entry name" value="YidC_ALB_C"/>
</dbReference>
<proteinExistence type="inferred from homology"/>
<feature type="compositionally biased region" description="Low complexity" evidence="14">
    <location>
        <begin position="56"/>
        <end position="65"/>
    </location>
</feature>
<feature type="transmembrane region" description="Helical" evidence="13">
    <location>
        <begin position="6"/>
        <end position="25"/>
    </location>
</feature>
<dbReference type="NCBIfam" id="TIGR03593">
    <property type="entry name" value="yidC_nterm"/>
    <property type="match status" value="1"/>
</dbReference>
<keyword evidence="8 13" id="KW-1133">Transmembrane helix</keyword>
<evidence type="ECO:0000256" key="4">
    <source>
        <dbReference type="ARBA" id="ARBA00022448"/>
    </source>
</evidence>
<dbReference type="EMBL" id="DF820455">
    <property type="protein sequence ID" value="GAK48820.1"/>
    <property type="molecule type" value="Genomic_DNA"/>
</dbReference>
<evidence type="ECO:0000256" key="2">
    <source>
        <dbReference type="ARBA" id="ARBA00010527"/>
    </source>
</evidence>
<dbReference type="InterPro" id="IPR038221">
    <property type="entry name" value="YidC_periplasmic_sf"/>
</dbReference>
<feature type="region of interest" description="Disordered" evidence="14">
    <location>
        <begin position="549"/>
        <end position="569"/>
    </location>
</feature>
<comment type="subcellular location">
    <subcellularLocation>
        <location evidence="1">Cell inner membrane</location>
        <topology evidence="1">Multi-pass membrane protein</topology>
    </subcellularLocation>
    <subcellularLocation>
        <location evidence="13">Cell membrane</location>
        <topology evidence="13">Multi-pass membrane protein</topology>
    </subcellularLocation>
</comment>
<accession>A0A0S6VSH1</accession>
<dbReference type="InterPro" id="IPR019998">
    <property type="entry name" value="Membr_insert_YidC"/>
</dbReference>
<keyword evidence="5 13" id="KW-1003">Cell membrane</keyword>
<comment type="subunit">
    <text evidence="13">Interacts with the Sec translocase complex via SecD. Specifically interacts with transmembrane segments of nascent integral membrane proteins during membrane integration.</text>
</comment>
<dbReference type="PRINTS" id="PR00701">
    <property type="entry name" value="60KDINNERMP"/>
</dbReference>
<dbReference type="HAMAP" id="MF_01810">
    <property type="entry name" value="YidC_type1"/>
    <property type="match status" value="1"/>
</dbReference>
<dbReference type="GO" id="GO:0005886">
    <property type="term" value="C:plasma membrane"/>
    <property type="evidence" value="ECO:0007669"/>
    <property type="project" value="UniProtKB-SubCell"/>
</dbReference>
<reference evidence="17" key="1">
    <citation type="journal article" date="2015" name="PeerJ">
        <title>First genomic representation of candidate bacterial phylum KSB3 points to enhanced environmental sensing as a trigger of wastewater bulking.</title>
        <authorList>
            <person name="Sekiguchi Y."/>
            <person name="Ohashi A."/>
            <person name="Parks D.H."/>
            <person name="Yamauchi T."/>
            <person name="Tyson G.W."/>
            <person name="Hugenholtz P."/>
        </authorList>
    </citation>
    <scope>NUCLEOTIDE SEQUENCE [LARGE SCALE GENOMIC DNA]</scope>
</reference>
<evidence type="ECO:0000256" key="14">
    <source>
        <dbReference type="SAM" id="MobiDB-lite"/>
    </source>
</evidence>
<gene>
    <name evidence="13" type="primary">yidC</name>
    <name evidence="17" type="ORF">U14_00028</name>
</gene>
<dbReference type="Gene3D" id="2.70.98.90">
    <property type="match status" value="1"/>
</dbReference>
<sequence length="569" mass="63499">MEKNTILAIVLSLVIIIAWNFLYIMPQQKRLEQQKAAQQQTQTQENSGSTSPVAQTVPVTPNTPAIPIATAPRALREEAQDVVIETPLLHLTLSTQGARLTSWKTLAYNGSDGEPVEFVSDDARQRGQFALEVFTGNAQLDEELNSALYQPSETSVKVNPTDEAKTVTLTYATTTAGTFAKEFMFRADSYKVDVTLKFLAPPADVKSITTVLGPGMGKNLETVASFMPEIVSTTGIQTKPIRDAAKKIDGLLTHNNVSWAAMNEKYFTMAFFPASANNTLSINKIALQPKDEKEKIAPIREILMGVSQPLEAGKCSLSVYAGPKALKELEHAYQGFERLIDYGTFGFIAAPLAGFMTYLYAYLKNYGLVIIVLTVLIKIVFYPLTHKSYTSMKKMQDLQPQMRSLQEKYKNDKQQLNQAMMELYKEKGVNPMGGCLPMLLQMPVFFALYQALSQSIELRGASFLWIADLSASETLFFKPLVLLMGVTMFAQQAMTPTTVADNRQAQMFKFMPIMFTAMFWNFPAGLVLYWLMNNVLTIGQQYLINKTGNTPKTKAKETSDDKPSRRRRK</sequence>
<dbReference type="GO" id="GO:0015031">
    <property type="term" value="P:protein transport"/>
    <property type="evidence" value="ECO:0007669"/>
    <property type="project" value="UniProtKB-KW"/>
</dbReference>
<feature type="domain" description="Membrane insertase YidC/Oxa/ALB C-terminal" evidence="15">
    <location>
        <begin position="366"/>
        <end position="546"/>
    </location>
</feature>
<protein>
    <recommendedName>
        <fullName evidence="3 13">Membrane protein insertase YidC</fullName>
    </recommendedName>
    <alternativeName>
        <fullName evidence="12 13">Foldase YidC</fullName>
    </alternativeName>
    <alternativeName>
        <fullName evidence="11 13">Membrane integrase YidC</fullName>
    </alternativeName>
    <alternativeName>
        <fullName evidence="13">Membrane protein YidC</fullName>
    </alternativeName>
</protein>
<dbReference type="CDD" id="cd20070">
    <property type="entry name" value="5TM_YidC_Alb3"/>
    <property type="match status" value="1"/>
</dbReference>
<evidence type="ECO:0000313" key="18">
    <source>
        <dbReference type="Proteomes" id="UP000030700"/>
    </source>
</evidence>
<dbReference type="InterPro" id="IPR028053">
    <property type="entry name" value="Membr_insert_YidC_N"/>
</dbReference>
<keyword evidence="9 13" id="KW-0472">Membrane</keyword>
<dbReference type="NCBIfam" id="TIGR03592">
    <property type="entry name" value="yidC_oxa1_cterm"/>
    <property type="match status" value="1"/>
</dbReference>
<dbReference type="HOGENOM" id="CLU_016535_3_0_0"/>
<dbReference type="GO" id="GO:0032977">
    <property type="term" value="F:membrane insertase activity"/>
    <property type="evidence" value="ECO:0007669"/>
    <property type="project" value="InterPro"/>
</dbReference>
<feature type="domain" description="Membrane insertase YidC N-terminal" evidence="16">
    <location>
        <begin position="82"/>
        <end position="353"/>
    </location>
</feature>
<feature type="transmembrane region" description="Helical" evidence="13">
    <location>
        <begin position="339"/>
        <end position="360"/>
    </location>
</feature>
<evidence type="ECO:0000256" key="8">
    <source>
        <dbReference type="ARBA" id="ARBA00022989"/>
    </source>
</evidence>
<dbReference type="InterPro" id="IPR028055">
    <property type="entry name" value="YidC/Oxa/ALB_C"/>
</dbReference>
<evidence type="ECO:0000256" key="6">
    <source>
        <dbReference type="ARBA" id="ARBA00022692"/>
    </source>
</evidence>
<keyword evidence="18" id="KW-1185">Reference proteome</keyword>
<dbReference type="PANTHER" id="PTHR12428">
    <property type="entry name" value="OXA1"/>
    <property type="match status" value="1"/>
</dbReference>
<dbReference type="GO" id="GO:0051205">
    <property type="term" value="P:protein insertion into membrane"/>
    <property type="evidence" value="ECO:0007669"/>
    <property type="project" value="TreeGrafter"/>
</dbReference>
<name>A0A0S6VSH1_9BACT</name>
<evidence type="ECO:0000256" key="10">
    <source>
        <dbReference type="ARBA" id="ARBA00023186"/>
    </source>
</evidence>
<dbReference type="PANTHER" id="PTHR12428:SF65">
    <property type="entry name" value="CYTOCHROME C OXIDASE ASSEMBLY PROTEIN COX18, MITOCHONDRIAL"/>
    <property type="match status" value="1"/>
</dbReference>
<feature type="transmembrane region" description="Helical" evidence="13">
    <location>
        <begin position="463"/>
        <end position="489"/>
    </location>
</feature>
<feature type="transmembrane region" description="Helical" evidence="13">
    <location>
        <begin position="366"/>
        <end position="385"/>
    </location>
</feature>
<dbReference type="STRING" id="1499966.U14_00028"/>
<dbReference type="PRINTS" id="PR01900">
    <property type="entry name" value="YIDCPROTEIN"/>
</dbReference>
<keyword evidence="10 13" id="KW-0143">Chaperone</keyword>
<evidence type="ECO:0000313" key="17">
    <source>
        <dbReference type="EMBL" id="GAK48820.1"/>
    </source>
</evidence>
<feature type="region of interest" description="Disordered" evidence="14">
    <location>
        <begin position="35"/>
        <end position="65"/>
    </location>
</feature>
<dbReference type="CDD" id="cd19961">
    <property type="entry name" value="EcYidC-like_peri"/>
    <property type="match status" value="1"/>
</dbReference>
<dbReference type="Proteomes" id="UP000030700">
    <property type="component" value="Unassembled WGS sequence"/>
</dbReference>
<dbReference type="AlphaFoldDB" id="A0A0S6VSH1"/>
<evidence type="ECO:0000259" key="16">
    <source>
        <dbReference type="Pfam" id="PF14849"/>
    </source>
</evidence>
<evidence type="ECO:0000256" key="3">
    <source>
        <dbReference type="ARBA" id="ARBA00015325"/>
    </source>
</evidence>
<evidence type="ECO:0000256" key="7">
    <source>
        <dbReference type="ARBA" id="ARBA00022927"/>
    </source>
</evidence>
<keyword evidence="4 13" id="KW-0813">Transport</keyword>
<dbReference type="Pfam" id="PF14849">
    <property type="entry name" value="YidC_periplas"/>
    <property type="match status" value="1"/>
</dbReference>
<feature type="compositionally biased region" description="Basic and acidic residues" evidence="14">
    <location>
        <begin position="554"/>
        <end position="563"/>
    </location>
</feature>
<feature type="compositionally biased region" description="Low complexity" evidence="14">
    <location>
        <begin position="35"/>
        <end position="45"/>
    </location>
</feature>
<evidence type="ECO:0000256" key="1">
    <source>
        <dbReference type="ARBA" id="ARBA00004429"/>
    </source>
</evidence>
<evidence type="ECO:0000256" key="13">
    <source>
        <dbReference type="HAMAP-Rule" id="MF_01810"/>
    </source>
</evidence>
<comment type="function">
    <text evidence="13">Required for the insertion and/or proper folding and/or complex formation of integral membrane proteins into the membrane. Involved in integration of membrane proteins that insert both dependently and independently of the Sec translocase complex, as well as at least some lipoproteins. Aids folding of multispanning membrane proteins.</text>
</comment>